<proteinExistence type="predicted"/>
<dbReference type="Proteomes" id="UP000226442">
    <property type="component" value="Unassembled WGS sequence"/>
</dbReference>
<dbReference type="EMBL" id="NXIB02000017">
    <property type="protein sequence ID" value="PHX56537.1"/>
    <property type="molecule type" value="Genomic_DNA"/>
</dbReference>
<evidence type="ECO:0000259" key="1">
    <source>
        <dbReference type="Pfam" id="PF18480"/>
    </source>
</evidence>
<keyword evidence="3" id="KW-1185">Reference proteome</keyword>
<gene>
    <name evidence="2" type="ORF">CP500_004620</name>
</gene>
<name>A0A2G4F4W6_9CYAN</name>
<accession>A0A2G4F4W6</accession>
<dbReference type="RefSeq" id="WP_096828591.1">
    <property type="nucleotide sequence ID" value="NZ_NXIB02000017.1"/>
</dbReference>
<sequence length="123" mass="13825">MSQIRLYLDEDTLRKAFVQALRENGVDVVTVSDANNLGRIDEEQLIWATEQGRVIYTFNSRDFCRLHGSFLAVGGSHAGIIVAPRQSYSVGEQLRGLLNLIGSKSAEEMMNQLEFLGTYIRDE</sequence>
<dbReference type="OrthoDB" id="3216372at2"/>
<organism evidence="2 3">
    <name type="scientific">Tychonema bourrellyi FEM_GT703</name>
    <dbReference type="NCBI Taxonomy" id="2040638"/>
    <lineage>
        <taxon>Bacteria</taxon>
        <taxon>Bacillati</taxon>
        <taxon>Cyanobacteriota</taxon>
        <taxon>Cyanophyceae</taxon>
        <taxon>Oscillatoriophycideae</taxon>
        <taxon>Oscillatoriales</taxon>
        <taxon>Microcoleaceae</taxon>
        <taxon>Tychonema</taxon>
    </lineage>
</organism>
<comment type="caution">
    <text evidence="2">The sequence shown here is derived from an EMBL/GenBank/DDBJ whole genome shotgun (WGS) entry which is preliminary data.</text>
</comment>
<dbReference type="AlphaFoldDB" id="A0A2G4F4W6"/>
<feature type="domain" description="DUF5615" evidence="1">
    <location>
        <begin position="5"/>
        <end position="113"/>
    </location>
</feature>
<evidence type="ECO:0000313" key="2">
    <source>
        <dbReference type="EMBL" id="PHX56537.1"/>
    </source>
</evidence>
<reference evidence="2" key="1">
    <citation type="submission" date="2017-10" db="EMBL/GenBank/DDBJ databases">
        <title>Draft genome sequence of the planktic cyanobacteria Tychonema bourrellyi isolated from alpine lentic freshwater.</title>
        <authorList>
            <person name="Tett A."/>
            <person name="Armanini F."/>
            <person name="Asnicar F."/>
            <person name="Boscaini A."/>
            <person name="Pasolli E."/>
            <person name="Zolfo M."/>
            <person name="Donati C."/>
            <person name="Salmaso N."/>
            <person name="Segata N."/>
        </authorList>
    </citation>
    <scope>NUCLEOTIDE SEQUENCE</scope>
    <source>
        <strain evidence="2">FEM_GT703</strain>
    </source>
</reference>
<dbReference type="Pfam" id="PF18480">
    <property type="entry name" value="DUF5615"/>
    <property type="match status" value="1"/>
</dbReference>
<protein>
    <recommendedName>
        <fullName evidence="1">DUF5615 domain-containing protein</fullName>
    </recommendedName>
</protein>
<dbReference type="InterPro" id="IPR041049">
    <property type="entry name" value="DUF5615"/>
</dbReference>
<evidence type="ECO:0000313" key="3">
    <source>
        <dbReference type="Proteomes" id="UP000226442"/>
    </source>
</evidence>